<comment type="caution">
    <text evidence="2">The sequence shown here is derived from an EMBL/GenBank/DDBJ whole genome shotgun (WGS) entry which is preliminary data.</text>
</comment>
<organism evidence="2 3">
    <name type="scientific">Neofusicoccum ribis</name>
    <dbReference type="NCBI Taxonomy" id="45134"/>
    <lineage>
        <taxon>Eukaryota</taxon>
        <taxon>Fungi</taxon>
        <taxon>Dikarya</taxon>
        <taxon>Ascomycota</taxon>
        <taxon>Pezizomycotina</taxon>
        <taxon>Dothideomycetes</taxon>
        <taxon>Dothideomycetes incertae sedis</taxon>
        <taxon>Botryosphaeriales</taxon>
        <taxon>Botryosphaeriaceae</taxon>
        <taxon>Neofusicoccum</taxon>
    </lineage>
</organism>
<accession>A0ABR3SCM9</accession>
<evidence type="ECO:0000313" key="3">
    <source>
        <dbReference type="Proteomes" id="UP001521116"/>
    </source>
</evidence>
<name>A0ABR3SCM9_9PEZI</name>
<gene>
    <name evidence="2" type="ORF">SLS56_011416</name>
</gene>
<dbReference type="PANTHER" id="PTHR33112:SF12">
    <property type="entry name" value="HETEROKARYON INCOMPATIBILITY DOMAIN-CONTAINING PROTEIN"/>
    <property type="match status" value="1"/>
</dbReference>
<sequence length="695" mass="80029">MDRTEAFNLESIAPMMGLDIYFLWPTIRKDIQKSEGIYLLPLDVPDGQPLGRLIDREVTDLCLVKDWIHRCDDWHVDTCRSARYQKLDVVKFLRVVDVHKKCLAYISSYSRYFALSYVWGKAKTLQTTRQNLKQLEQDGALSSQEAPRTIRDAIAVVSRIGERYIWIDALCIIQDKDSGEKPVLLRQMDKIYGNAYVTIVAAVGDNANVGLPGISSENPRSVPQRVLSYGNGRRLAISQSPFENRLGQHLEKEKNTCVWNQRAWTFQERLLSRRHLIFLEEGVHFNCRSMTWTEDVAAEKGETNRHYQMFDFEGVTDEDRWFSGISRKGSQPRKKDEYTLRGPDATFPSFVDYCSLVSNHLQRDLSYEEDVINSFSGILSSLSHAFGSFYYGLPEVFFTLALLWQPRYLCRRRLNTTTKQVAMELPSWSWAGWTCEVDLEHWHAACDYAFHEGMAQTYRTTPATTFSVTADPTAQAPGVEASRFQISDDGLRYRSLADEPPSSWTTHLPDGWDHEDVKERIYLGRRRFTEFRLRADPGLSFLYPIPASPAANLPQWQLRSPVLHFRAETATFLVSRRDTTYNSRQNVTSILNACGKWCGVAILHNRLHEDDSKSEIKVEFVKVADGEIFAGCVEEEVFPEARFVRSWGAPEWYRYANVIMVNSREEGLVERIAVGRIREYEWISATKFVKDIQLA</sequence>
<dbReference type="Pfam" id="PF06985">
    <property type="entry name" value="HET"/>
    <property type="match status" value="1"/>
</dbReference>
<protein>
    <recommendedName>
        <fullName evidence="1">Heterokaryon incompatibility domain-containing protein</fullName>
    </recommendedName>
</protein>
<dbReference type="InterPro" id="IPR010730">
    <property type="entry name" value="HET"/>
</dbReference>
<keyword evidence="3" id="KW-1185">Reference proteome</keyword>
<proteinExistence type="predicted"/>
<evidence type="ECO:0000313" key="2">
    <source>
        <dbReference type="EMBL" id="KAL1616425.1"/>
    </source>
</evidence>
<evidence type="ECO:0000259" key="1">
    <source>
        <dbReference type="Pfam" id="PF06985"/>
    </source>
</evidence>
<reference evidence="2 3" key="1">
    <citation type="submission" date="2024-02" db="EMBL/GenBank/DDBJ databases">
        <title>De novo assembly and annotation of 12 fungi associated with fruit tree decline syndrome in Ontario, Canada.</title>
        <authorList>
            <person name="Sulman M."/>
            <person name="Ellouze W."/>
            <person name="Ilyukhin E."/>
        </authorList>
    </citation>
    <scope>NUCLEOTIDE SEQUENCE [LARGE SCALE GENOMIC DNA]</scope>
    <source>
        <strain evidence="2 3">M1-105</strain>
    </source>
</reference>
<dbReference type="Proteomes" id="UP001521116">
    <property type="component" value="Unassembled WGS sequence"/>
</dbReference>
<dbReference type="PANTHER" id="PTHR33112">
    <property type="entry name" value="DOMAIN PROTEIN, PUTATIVE-RELATED"/>
    <property type="match status" value="1"/>
</dbReference>
<feature type="domain" description="Heterokaryon incompatibility" evidence="1">
    <location>
        <begin position="112"/>
        <end position="268"/>
    </location>
</feature>
<dbReference type="EMBL" id="JAJVDC020000266">
    <property type="protein sequence ID" value="KAL1616425.1"/>
    <property type="molecule type" value="Genomic_DNA"/>
</dbReference>